<sequence>MFKPTFEQGTQVELDGQKYSIEKFDTVDDLVTLTQTHGSRSRLYSSNELIQAWRDRRCKFLSSDVAAQPGTRFRAMTSDLLLLYKLNPVLRPLYQVMLEVNVGQSLNKLQRAKEICFSRFPSFKDSVESDEFDFPCDRTLLRHSLKLGTFEKHELPCATPRRSSFSEECERFYVENITRIYCTKLKRTPRFTWREINRLAVSNGYSQVSESYVRKVISRLFPIDVMISREGALKARRYFKAYKNYVIPDFPLQKVEFDAVHILTKVEYQGERFQKVIIFAALDVCTRCVVGLSFLLCRTRKDTESSPSAIECLRSIVDHPDDIGHRKTGWFGRGLPHEIVIDAGSAMNNKDIRHFCESIGVTLSVTPSEDPTAKPFIERFFNTLRSRLGYILPGYVNKRKVRGQDACEIHNDRPISFSDFRTQILSLIFEDYQCAQHNGLEGSTPNEEWLRLKSFVQSSPYENGELELFAGSTHEGVIQLRQGIEINRLFYSSRELVLLREHMIARFPRKSPKVSFRFNALDVSKIIVEVPSELVEQLERNILVVPSSRDLEIGTALADVRGIPKGSSVQVPTIPSEPMTSVDNSIKRIMNALENRPFNHESIPTQPATPVQARKLIDDFVESKKALYEKLDNGPNDESADVEPFDGDKP</sequence>
<dbReference type="InterPro" id="IPR036397">
    <property type="entry name" value="RNaseH_sf"/>
</dbReference>
<evidence type="ECO:0000259" key="2">
    <source>
        <dbReference type="PROSITE" id="PS50994"/>
    </source>
</evidence>
<keyword evidence="4" id="KW-1185">Reference proteome</keyword>
<dbReference type="InterPro" id="IPR012337">
    <property type="entry name" value="RNaseH-like_sf"/>
</dbReference>
<dbReference type="PROSITE" id="PS50994">
    <property type="entry name" value="INTEGRASE"/>
    <property type="match status" value="1"/>
</dbReference>
<accession>A0ABN5ASI4</accession>
<protein>
    <recommendedName>
        <fullName evidence="2">Integrase catalytic domain-containing protein</fullName>
    </recommendedName>
</protein>
<evidence type="ECO:0000313" key="3">
    <source>
        <dbReference type="EMBL" id="ASG65781.1"/>
    </source>
</evidence>
<dbReference type="SUPFAM" id="SSF53098">
    <property type="entry name" value="Ribonuclease H-like"/>
    <property type="match status" value="1"/>
</dbReference>
<gene>
    <name evidence="3" type="ORF">CEW91_06340</name>
</gene>
<organism evidence="3 4">
    <name type="scientific">Idiomarina piscisalsi</name>
    <dbReference type="NCBI Taxonomy" id="1096243"/>
    <lineage>
        <taxon>Bacteria</taxon>
        <taxon>Pseudomonadati</taxon>
        <taxon>Pseudomonadota</taxon>
        <taxon>Gammaproteobacteria</taxon>
        <taxon>Alteromonadales</taxon>
        <taxon>Idiomarinaceae</taxon>
        <taxon>Idiomarina</taxon>
    </lineage>
</organism>
<dbReference type="EMBL" id="CP022133">
    <property type="protein sequence ID" value="ASG65781.1"/>
    <property type="molecule type" value="Genomic_DNA"/>
</dbReference>
<dbReference type="Gene3D" id="3.30.420.10">
    <property type="entry name" value="Ribonuclease H-like superfamily/Ribonuclease H"/>
    <property type="match status" value="1"/>
</dbReference>
<proteinExistence type="predicted"/>
<name>A0ABN5ASI4_9GAMM</name>
<feature type="region of interest" description="Disordered" evidence="1">
    <location>
        <begin position="628"/>
        <end position="650"/>
    </location>
</feature>
<dbReference type="Proteomes" id="UP000197717">
    <property type="component" value="Chromosome"/>
</dbReference>
<feature type="domain" description="Integrase catalytic" evidence="2">
    <location>
        <begin position="247"/>
        <end position="453"/>
    </location>
</feature>
<evidence type="ECO:0000256" key="1">
    <source>
        <dbReference type="SAM" id="MobiDB-lite"/>
    </source>
</evidence>
<reference evidence="3 4" key="1">
    <citation type="submission" date="2017-06" db="EMBL/GenBank/DDBJ databases">
        <title>Complete genome sequence of Idiomarina piscisalsi strain 10PY1A isolated from soil of Soudi Arabia.</title>
        <authorList>
            <person name="Kim M.-C."/>
            <person name="Jung B.K."/>
            <person name="Budiyanto F."/>
            <person name="Nzila A."/>
            <person name="Shin J.-H."/>
        </authorList>
    </citation>
    <scope>NUCLEOTIDE SEQUENCE [LARGE SCALE GENOMIC DNA]</scope>
    <source>
        <strain evidence="3 4">10PY1A</strain>
    </source>
</reference>
<dbReference type="RefSeq" id="WP_088768182.1">
    <property type="nucleotide sequence ID" value="NZ_CP022133.1"/>
</dbReference>
<feature type="compositionally biased region" description="Acidic residues" evidence="1">
    <location>
        <begin position="638"/>
        <end position="650"/>
    </location>
</feature>
<evidence type="ECO:0000313" key="4">
    <source>
        <dbReference type="Proteomes" id="UP000197717"/>
    </source>
</evidence>
<dbReference type="InterPro" id="IPR001584">
    <property type="entry name" value="Integrase_cat-core"/>
</dbReference>